<dbReference type="InterPro" id="IPR036398">
    <property type="entry name" value="CA_dom_sf"/>
</dbReference>
<sequence length="95" mass="10643">MKNTIDSQTDDTQGSPSTISIEPPFGSVDWIQYCSQLEGHLPSPIDVSLSDSTCCACPPLTWLNFDVYPHKIKLINTGHTRETPFDRSTPRRHVI</sequence>
<dbReference type="Proteomes" id="UP000299102">
    <property type="component" value="Unassembled WGS sequence"/>
</dbReference>
<organism evidence="2 3">
    <name type="scientific">Eumeta variegata</name>
    <name type="common">Bagworm moth</name>
    <name type="synonym">Eumeta japonica</name>
    <dbReference type="NCBI Taxonomy" id="151549"/>
    <lineage>
        <taxon>Eukaryota</taxon>
        <taxon>Metazoa</taxon>
        <taxon>Ecdysozoa</taxon>
        <taxon>Arthropoda</taxon>
        <taxon>Hexapoda</taxon>
        <taxon>Insecta</taxon>
        <taxon>Pterygota</taxon>
        <taxon>Neoptera</taxon>
        <taxon>Endopterygota</taxon>
        <taxon>Lepidoptera</taxon>
        <taxon>Glossata</taxon>
        <taxon>Ditrysia</taxon>
        <taxon>Tineoidea</taxon>
        <taxon>Psychidae</taxon>
        <taxon>Oiketicinae</taxon>
        <taxon>Eumeta</taxon>
    </lineage>
</organism>
<keyword evidence="3" id="KW-1185">Reference proteome</keyword>
<dbReference type="OrthoDB" id="429145at2759"/>
<dbReference type="EMBL" id="BGZK01000087">
    <property type="protein sequence ID" value="GBP17463.1"/>
    <property type="molecule type" value="Genomic_DNA"/>
</dbReference>
<accession>A0A4C1TTW1</accession>
<comment type="caution">
    <text evidence="2">The sequence shown here is derived from an EMBL/GenBank/DDBJ whole genome shotgun (WGS) entry which is preliminary data.</text>
</comment>
<evidence type="ECO:0000313" key="2">
    <source>
        <dbReference type="EMBL" id="GBP17463.1"/>
    </source>
</evidence>
<reference evidence="2 3" key="1">
    <citation type="journal article" date="2019" name="Commun. Biol.">
        <title>The bagworm genome reveals a unique fibroin gene that provides high tensile strength.</title>
        <authorList>
            <person name="Kono N."/>
            <person name="Nakamura H."/>
            <person name="Ohtoshi R."/>
            <person name="Tomita M."/>
            <person name="Numata K."/>
            <person name="Arakawa K."/>
        </authorList>
    </citation>
    <scope>NUCLEOTIDE SEQUENCE [LARGE SCALE GENOMIC DNA]</scope>
</reference>
<dbReference type="AlphaFoldDB" id="A0A4C1TTW1"/>
<evidence type="ECO:0000313" key="3">
    <source>
        <dbReference type="Proteomes" id="UP000299102"/>
    </source>
</evidence>
<protein>
    <submittedName>
        <fullName evidence="2">Uncharacterized protein</fullName>
    </submittedName>
</protein>
<gene>
    <name evidence="2" type="ORF">EVAR_8812_1</name>
</gene>
<feature type="compositionally biased region" description="Polar residues" evidence="1">
    <location>
        <begin position="1"/>
        <end position="20"/>
    </location>
</feature>
<feature type="region of interest" description="Disordered" evidence="1">
    <location>
        <begin position="1"/>
        <end position="23"/>
    </location>
</feature>
<evidence type="ECO:0000256" key="1">
    <source>
        <dbReference type="SAM" id="MobiDB-lite"/>
    </source>
</evidence>
<name>A0A4C1TTW1_EUMVA</name>
<dbReference type="SUPFAM" id="SSF51069">
    <property type="entry name" value="Carbonic anhydrase"/>
    <property type="match status" value="1"/>
</dbReference>
<proteinExistence type="predicted"/>